<dbReference type="Gene3D" id="1.10.10.60">
    <property type="entry name" value="Homeodomain-like"/>
    <property type="match status" value="2"/>
</dbReference>
<dbReference type="CDD" id="cd17536">
    <property type="entry name" value="REC_YesN-like"/>
    <property type="match status" value="1"/>
</dbReference>
<keyword evidence="7" id="KW-0804">Transcription</keyword>
<reference evidence="11 12" key="1">
    <citation type="submission" date="2021-05" db="EMBL/GenBank/DDBJ databases">
        <title>Novel Bacillus species.</title>
        <authorList>
            <person name="Liu G."/>
        </authorList>
    </citation>
    <scope>NUCLEOTIDE SEQUENCE [LARGE SCALE GENOMIC DNA]</scope>
    <source>
        <strain evidence="11 12">FJAT-49732</strain>
    </source>
</reference>
<keyword evidence="12" id="KW-1185">Reference proteome</keyword>
<accession>A0A942YLX0</accession>
<dbReference type="EMBL" id="JAGYPJ010000001">
    <property type="protein sequence ID" value="MBS4200075.1"/>
    <property type="molecule type" value="Genomic_DNA"/>
</dbReference>
<organism evidence="11 12">
    <name type="scientific">Lederbergia citrisecunda</name>
    <dbReference type="NCBI Taxonomy" id="2833583"/>
    <lineage>
        <taxon>Bacteria</taxon>
        <taxon>Bacillati</taxon>
        <taxon>Bacillota</taxon>
        <taxon>Bacilli</taxon>
        <taxon>Bacillales</taxon>
        <taxon>Bacillaceae</taxon>
        <taxon>Lederbergia</taxon>
    </lineage>
</organism>
<feature type="domain" description="Response regulatory" evidence="10">
    <location>
        <begin position="3"/>
        <end position="120"/>
    </location>
</feature>
<dbReference type="RefSeq" id="WP_213110690.1">
    <property type="nucleotide sequence ID" value="NZ_JAGYPJ010000001.1"/>
</dbReference>
<comment type="caution">
    <text evidence="11">The sequence shown here is derived from an EMBL/GenBank/DDBJ whole genome shotgun (WGS) entry which is preliminary data.</text>
</comment>
<dbReference type="Proteomes" id="UP000682713">
    <property type="component" value="Unassembled WGS sequence"/>
</dbReference>
<evidence type="ECO:0000256" key="8">
    <source>
        <dbReference type="PROSITE-ProRule" id="PRU00169"/>
    </source>
</evidence>
<dbReference type="InterPro" id="IPR018060">
    <property type="entry name" value="HTH_AraC"/>
</dbReference>
<keyword evidence="3 8" id="KW-0597">Phosphoprotein</keyword>
<feature type="modified residue" description="4-aspartylphosphate" evidence="8">
    <location>
        <position position="55"/>
    </location>
</feature>
<dbReference type="InterPro" id="IPR011006">
    <property type="entry name" value="CheY-like_superfamily"/>
</dbReference>
<evidence type="ECO:0000256" key="3">
    <source>
        <dbReference type="ARBA" id="ARBA00022553"/>
    </source>
</evidence>
<dbReference type="PRINTS" id="PR00032">
    <property type="entry name" value="HTHARAC"/>
</dbReference>
<evidence type="ECO:0000256" key="5">
    <source>
        <dbReference type="ARBA" id="ARBA00023015"/>
    </source>
</evidence>
<dbReference type="InterPro" id="IPR009057">
    <property type="entry name" value="Homeodomain-like_sf"/>
</dbReference>
<dbReference type="GO" id="GO:0003700">
    <property type="term" value="F:DNA-binding transcription factor activity"/>
    <property type="evidence" value="ECO:0007669"/>
    <property type="project" value="InterPro"/>
</dbReference>
<dbReference type="PROSITE" id="PS50110">
    <property type="entry name" value="RESPONSE_REGULATORY"/>
    <property type="match status" value="1"/>
</dbReference>
<feature type="domain" description="HTH araC/xylS-type" evidence="9">
    <location>
        <begin position="437"/>
        <end position="535"/>
    </location>
</feature>
<dbReference type="PROSITE" id="PS01124">
    <property type="entry name" value="HTH_ARAC_FAMILY_2"/>
    <property type="match status" value="1"/>
</dbReference>
<dbReference type="SMART" id="SM00448">
    <property type="entry name" value="REC"/>
    <property type="match status" value="1"/>
</dbReference>
<keyword evidence="5" id="KW-0805">Transcription regulation</keyword>
<dbReference type="InterPro" id="IPR020449">
    <property type="entry name" value="Tscrpt_reg_AraC-type_HTH"/>
</dbReference>
<proteinExistence type="predicted"/>
<evidence type="ECO:0000313" key="12">
    <source>
        <dbReference type="Proteomes" id="UP000682713"/>
    </source>
</evidence>
<protein>
    <submittedName>
        <fullName evidence="11">Response regulator</fullName>
    </submittedName>
</protein>
<dbReference type="PROSITE" id="PS00041">
    <property type="entry name" value="HTH_ARAC_FAMILY_1"/>
    <property type="match status" value="1"/>
</dbReference>
<dbReference type="PANTHER" id="PTHR42713">
    <property type="entry name" value="HISTIDINE KINASE-RELATED"/>
    <property type="match status" value="1"/>
</dbReference>
<dbReference type="GO" id="GO:0000160">
    <property type="term" value="P:phosphorelay signal transduction system"/>
    <property type="evidence" value="ECO:0007669"/>
    <property type="project" value="UniProtKB-KW"/>
</dbReference>
<keyword evidence="4" id="KW-0902">Two-component regulatory system</keyword>
<evidence type="ECO:0000256" key="7">
    <source>
        <dbReference type="ARBA" id="ARBA00023163"/>
    </source>
</evidence>
<dbReference type="AlphaFoldDB" id="A0A942YLX0"/>
<dbReference type="SUPFAM" id="SSF46689">
    <property type="entry name" value="Homeodomain-like"/>
    <property type="match status" value="2"/>
</dbReference>
<evidence type="ECO:0000313" key="11">
    <source>
        <dbReference type="EMBL" id="MBS4200075.1"/>
    </source>
</evidence>
<evidence type="ECO:0000256" key="4">
    <source>
        <dbReference type="ARBA" id="ARBA00023012"/>
    </source>
</evidence>
<evidence type="ECO:0000259" key="9">
    <source>
        <dbReference type="PROSITE" id="PS01124"/>
    </source>
</evidence>
<keyword evidence="2" id="KW-0963">Cytoplasm</keyword>
<dbReference type="Gene3D" id="3.40.50.2300">
    <property type="match status" value="1"/>
</dbReference>
<dbReference type="SMART" id="SM00342">
    <property type="entry name" value="HTH_ARAC"/>
    <property type="match status" value="1"/>
</dbReference>
<dbReference type="GO" id="GO:0005737">
    <property type="term" value="C:cytoplasm"/>
    <property type="evidence" value="ECO:0007669"/>
    <property type="project" value="UniProtKB-SubCell"/>
</dbReference>
<evidence type="ECO:0000256" key="2">
    <source>
        <dbReference type="ARBA" id="ARBA00022490"/>
    </source>
</evidence>
<sequence>MYQLLIVDDEHSIVDSLSLTIPWDKVGVINIFKAYSAYEALDILSENSIDIVITDIKMPGMSGIELIEKVRYRWKHIKCVLLSGFDDFAYAQQAIKFGTSDYLLKPVKDEELIATVKEIIRSLNEERDSISSNKSVMSIIKNNLPLLKRNLLAELLFGINISRNLLMEKLDLLEIPTKYENLFYILHIHIEEIFHNCTLKSNALIQFSIENIAEQILIDNFQFWGCIDNYDDIVFVIKHDKNESVNSRKLLNECKIAITESVQKYLGCRVSVFLSNQGIFPYNITDLYQEVVSKKIGNSTRKTEVNVETEETKVQSKKVYSLQALYQSPSLNQLLDSGLFDRVEEKLNSIFIELNQERYLSKEYLYEVFYSITSAYIYIAHKCGRHLSYIIEDDIQKITNSKNFTSEEIKKWAFVTLEKIKDILENEQKGVHFPIMQQVHAFIEENLDKDVSLQKIADHVFLHPVYLSKIYKIETGEGLSDFIYKSRMKQASKYLINSNRKINEIGISVGYQNTSYFIKVFKDFYGMTPHEYRNARYKNFS</sequence>
<dbReference type="GO" id="GO:0043565">
    <property type="term" value="F:sequence-specific DNA binding"/>
    <property type="evidence" value="ECO:0007669"/>
    <property type="project" value="InterPro"/>
</dbReference>
<evidence type="ECO:0000256" key="1">
    <source>
        <dbReference type="ARBA" id="ARBA00004496"/>
    </source>
</evidence>
<keyword evidence="6" id="KW-0238">DNA-binding</keyword>
<name>A0A942YLX0_9BACI</name>
<dbReference type="InterPro" id="IPR018062">
    <property type="entry name" value="HTH_AraC-typ_CS"/>
</dbReference>
<dbReference type="InterPro" id="IPR001789">
    <property type="entry name" value="Sig_transdc_resp-reg_receiver"/>
</dbReference>
<dbReference type="Pfam" id="PF00072">
    <property type="entry name" value="Response_reg"/>
    <property type="match status" value="1"/>
</dbReference>
<dbReference type="SUPFAM" id="SSF52172">
    <property type="entry name" value="CheY-like"/>
    <property type="match status" value="1"/>
</dbReference>
<comment type="subcellular location">
    <subcellularLocation>
        <location evidence="1">Cytoplasm</location>
    </subcellularLocation>
</comment>
<evidence type="ECO:0000259" key="10">
    <source>
        <dbReference type="PROSITE" id="PS50110"/>
    </source>
</evidence>
<dbReference type="PANTHER" id="PTHR42713:SF3">
    <property type="entry name" value="TRANSCRIPTIONAL REGULATORY PROTEIN HPTR"/>
    <property type="match status" value="1"/>
</dbReference>
<dbReference type="InterPro" id="IPR051552">
    <property type="entry name" value="HptR"/>
</dbReference>
<evidence type="ECO:0000256" key="6">
    <source>
        <dbReference type="ARBA" id="ARBA00023125"/>
    </source>
</evidence>
<gene>
    <name evidence="11" type="ORF">KHA93_10445</name>
</gene>
<dbReference type="Pfam" id="PF12833">
    <property type="entry name" value="HTH_18"/>
    <property type="match status" value="1"/>
</dbReference>